<reference evidence="1 2" key="1">
    <citation type="submission" date="2022-03" db="EMBL/GenBank/DDBJ databases">
        <authorList>
            <person name="Macdonald S."/>
            <person name="Ahmed S."/>
            <person name="Newling K."/>
        </authorList>
    </citation>
    <scope>NUCLEOTIDE SEQUENCE [LARGE SCALE GENOMIC DNA]</scope>
</reference>
<protein>
    <submittedName>
        <fullName evidence="1">Uncharacterized protein</fullName>
    </submittedName>
</protein>
<dbReference type="AlphaFoldDB" id="A0ABC8IV36"/>
<dbReference type="Proteomes" id="UP001642260">
    <property type="component" value="Unassembled WGS sequence"/>
</dbReference>
<comment type="caution">
    <text evidence="1">The sequence shown here is derived from an EMBL/GenBank/DDBJ whole genome shotgun (WGS) entry which is preliminary data.</text>
</comment>
<organism evidence="1 2">
    <name type="scientific">Eruca vesicaria subsp. sativa</name>
    <name type="common">Garden rocket</name>
    <name type="synonym">Eruca sativa</name>
    <dbReference type="NCBI Taxonomy" id="29727"/>
    <lineage>
        <taxon>Eukaryota</taxon>
        <taxon>Viridiplantae</taxon>
        <taxon>Streptophyta</taxon>
        <taxon>Embryophyta</taxon>
        <taxon>Tracheophyta</taxon>
        <taxon>Spermatophyta</taxon>
        <taxon>Magnoliopsida</taxon>
        <taxon>eudicotyledons</taxon>
        <taxon>Gunneridae</taxon>
        <taxon>Pentapetalae</taxon>
        <taxon>rosids</taxon>
        <taxon>malvids</taxon>
        <taxon>Brassicales</taxon>
        <taxon>Brassicaceae</taxon>
        <taxon>Brassiceae</taxon>
        <taxon>Eruca</taxon>
    </lineage>
</organism>
<accession>A0ABC8IV36</accession>
<proteinExistence type="predicted"/>
<evidence type="ECO:0000313" key="1">
    <source>
        <dbReference type="EMBL" id="CAH8299190.1"/>
    </source>
</evidence>
<sequence>MSSNFILRASLEVKLELEIHLISLVYQRCLRLSIVLENNCHGKKVDFVLPLSMALVSYASVVNVDAL</sequence>
<keyword evidence="2" id="KW-1185">Reference proteome</keyword>
<dbReference type="EMBL" id="CAKOAT010052932">
    <property type="protein sequence ID" value="CAH8299190.1"/>
    <property type="molecule type" value="Genomic_DNA"/>
</dbReference>
<evidence type="ECO:0000313" key="2">
    <source>
        <dbReference type="Proteomes" id="UP001642260"/>
    </source>
</evidence>
<name>A0ABC8IV36_ERUVS</name>
<gene>
    <name evidence="1" type="ORF">ERUC_LOCUS2505</name>
</gene>